<dbReference type="EMBL" id="BMVO01000038">
    <property type="protein sequence ID" value="GHB30947.1"/>
    <property type="molecule type" value="Genomic_DNA"/>
</dbReference>
<organism evidence="2 3">
    <name type="scientific">Streptomyces chryseus</name>
    <dbReference type="NCBI Taxonomy" id="68186"/>
    <lineage>
        <taxon>Bacteria</taxon>
        <taxon>Bacillati</taxon>
        <taxon>Actinomycetota</taxon>
        <taxon>Actinomycetes</taxon>
        <taxon>Kitasatosporales</taxon>
        <taxon>Streptomycetaceae</taxon>
        <taxon>Streptomyces</taxon>
    </lineage>
</organism>
<reference evidence="3" key="1">
    <citation type="journal article" date="2019" name="Int. J. Syst. Evol. Microbiol.">
        <title>The Global Catalogue of Microorganisms (GCM) 10K type strain sequencing project: providing services to taxonomists for standard genome sequencing and annotation.</title>
        <authorList>
            <consortium name="The Broad Institute Genomics Platform"/>
            <consortium name="The Broad Institute Genome Sequencing Center for Infectious Disease"/>
            <person name="Wu L."/>
            <person name="Ma J."/>
        </authorList>
    </citation>
    <scope>NUCLEOTIDE SEQUENCE [LARGE SCALE GENOMIC DNA]</scope>
    <source>
        <strain evidence="3">JCM 4737</strain>
    </source>
</reference>
<comment type="caution">
    <text evidence="2">The sequence shown here is derived from an EMBL/GenBank/DDBJ whole genome shotgun (WGS) entry which is preliminary data.</text>
</comment>
<evidence type="ECO:0000313" key="3">
    <source>
        <dbReference type="Proteomes" id="UP000599437"/>
    </source>
</evidence>
<name>A0ABQ3E9P3_9ACTN</name>
<evidence type="ECO:0000256" key="1">
    <source>
        <dbReference type="SAM" id="MobiDB-lite"/>
    </source>
</evidence>
<feature type="compositionally biased region" description="Low complexity" evidence="1">
    <location>
        <begin position="9"/>
        <end position="19"/>
    </location>
</feature>
<protein>
    <submittedName>
        <fullName evidence="2">Uncharacterized protein</fullName>
    </submittedName>
</protein>
<gene>
    <name evidence="2" type="ORF">GCM10010346_62910</name>
</gene>
<keyword evidence="3" id="KW-1185">Reference proteome</keyword>
<evidence type="ECO:0000313" key="2">
    <source>
        <dbReference type="EMBL" id="GHB30947.1"/>
    </source>
</evidence>
<dbReference type="RefSeq" id="WP_189716437.1">
    <property type="nucleotide sequence ID" value="NZ_BMVO01000038.1"/>
</dbReference>
<dbReference type="Proteomes" id="UP000599437">
    <property type="component" value="Unassembled WGS sequence"/>
</dbReference>
<accession>A0ABQ3E9P3</accession>
<feature type="region of interest" description="Disordered" evidence="1">
    <location>
        <begin position="1"/>
        <end position="29"/>
    </location>
</feature>
<sequence>MRNRRPPGRRTTGVPEGRGLQSPAYGAPSPALLARADRGFARFLAQRTEDQDDGADGSEDPQR</sequence>
<proteinExistence type="predicted"/>